<sequence>MQKTSSLRWRVAQYLERRWWRRYLRAKPPEQYLAEKSAYWQRTLDELGWTVIPHRKVLDAGCGPAGIFITLHGTERVTALDPLLLRYETDLSIFARSRYPETDFAVQTLEQPIPGGPFEAIYCFNAINHVANWALALDQLTAVAHTGTRLLLTSDVHRHPWLEPIFRLLPGDLLHPQQHGPAAYRAALQSRGWRVEKEQVLRREAIFDYTAWVAEYGSR</sequence>
<keyword evidence="1" id="KW-0489">Methyltransferase</keyword>
<evidence type="ECO:0000313" key="2">
    <source>
        <dbReference type="Proteomes" id="UP000650081"/>
    </source>
</evidence>
<organism evidence="1 2">
    <name type="scientific">Neolewinella lacunae</name>
    <dbReference type="NCBI Taxonomy" id="1517758"/>
    <lineage>
        <taxon>Bacteria</taxon>
        <taxon>Pseudomonadati</taxon>
        <taxon>Bacteroidota</taxon>
        <taxon>Saprospiria</taxon>
        <taxon>Saprospirales</taxon>
        <taxon>Lewinellaceae</taxon>
        <taxon>Neolewinella</taxon>
    </lineage>
</organism>
<gene>
    <name evidence="1" type="ORF">H9S92_04750</name>
</gene>
<dbReference type="InterPro" id="IPR029063">
    <property type="entry name" value="SAM-dependent_MTases_sf"/>
</dbReference>
<proteinExistence type="predicted"/>
<dbReference type="Pfam" id="PF13489">
    <property type="entry name" value="Methyltransf_23"/>
    <property type="match status" value="1"/>
</dbReference>
<name>A0A923PMW8_9BACT</name>
<keyword evidence="2" id="KW-1185">Reference proteome</keyword>
<dbReference type="GO" id="GO:0032259">
    <property type="term" value="P:methylation"/>
    <property type="evidence" value="ECO:0007669"/>
    <property type="project" value="UniProtKB-KW"/>
</dbReference>
<dbReference type="EMBL" id="JACSIT010000067">
    <property type="protein sequence ID" value="MBC6993457.1"/>
    <property type="molecule type" value="Genomic_DNA"/>
</dbReference>
<reference evidence="1" key="1">
    <citation type="submission" date="2020-08" db="EMBL/GenBank/DDBJ databases">
        <title>Lewinella bacteria from marine environments.</title>
        <authorList>
            <person name="Zhong Y."/>
        </authorList>
    </citation>
    <scope>NUCLEOTIDE SEQUENCE</scope>
    <source>
        <strain evidence="1">KCTC 42187</strain>
    </source>
</reference>
<keyword evidence="1" id="KW-0808">Transferase</keyword>
<accession>A0A923PMW8</accession>
<protein>
    <submittedName>
        <fullName evidence="1">Methyltransferase domain-containing protein</fullName>
    </submittedName>
</protein>
<dbReference type="GO" id="GO:0008168">
    <property type="term" value="F:methyltransferase activity"/>
    <property type="evidence" value="ECO:0007669"/>
    <property type="project" value="UniProtKB-KW"/>
</dbReference>
<dbReference type="CDD" id="cd02440">
    <property type="entry name" value="AdoMet_MTases"/>
    <property type="match status" value="1"/>
</dbReference>
<dbReference type="RefSeq" id="WP_187465564.1">
    <property type="nucleotide sequence ID" value="NZ_JACSIT010000067.1"/>
</dbReference>
<comment type="caution">
    <text evidence="1">The sequence shown here is derived from an EMBL/GenBank/DDBJ whole genome shotgun (WGS) entry which is preliminary data.</text>
</comment>
<dbReference type="Proteomes" id="UP000650081">
    <property type="component" value="Unassembled WGS sequence"/>
</dbReference>
<dbReference type="SUPFAM" id="SSF53335">
    <property type="entry name" value="S-adenosyl-L-methionine-dependent methyltransferases"/>
    <property type="match status" value="1"/>
</dbReference>
<evidence type="ECO:0000313" key="1">
    <source>
        <dbReference type="EMBL" id="MBC6993457.1"/>
    </source>
</evidence>
<dbReference type="Gene3D" id="3.40.50.150">
    <property type="entry name" value="Vaccinia Virus protein VP39"/>
    <property type="match status" value="1"/>
</dbReference>
<dbReference type="AlphaFoldDB" id="A0A923PMW8"/>